<dbReference type="Gene3D" id="3.30.160.60">
    <property type="entry name" value="Classic Zinc Finger"/>
    <property type="match status" value="2"/>
</dbReference>
<evidence type="ECO:0000256" key="2">
    <source>
        <dbReference type="PROSITE-ProRule" id="PRU00042"/>
    </source>
</evidence>
<dbReference type="Gene3D" id="3.40.50.300">
    <property type="entry name" value="P-loop containing nucleotide triphosphate hydrolases"/>
    <property type="match status" value="1"/>
</dbReference>
<feature type="domain" description="C2H2-type" evidence="3">
    <location>
        <begin position="1279"/>
        <end position="1306"/>
    </location>
</feature>
<evidence type="ECO:0000256" key="1">
    <source>
        <dbReference type="ARBA" id="ARBA00022737"/>
    </source>
</evidence>
<keyword evidence="2" id="KW-0862">Zinc</keyword>
<dbReference type="Pfam" id="PF24883">
    <property type="entry name" value="NPHP3_N"/>
    <property type="match status" value="1"/>
</dbReference>
<name>A0A370TFP2_9HELO</name>
<evidence type="ECO:0000313" key="5">
    <source>
        <dbReference type="Proteomes" id="UP000254866"/>
    </source>
</evidence>
<dbReference type="InterPro" id="IPR056125">
    <property type="entry name" value="DUF7708"/>
</dbReference>
<dbReference type="Gene3D" id="3.40.50.1820">
    <property type="entry name" value="alpha/beta hydrolase"/>
    <property type="match status" value="1"/>
</dbReference>
<proteinExistence type="predicted"/>
<dbReference type="Proteomes" id="UP000254866">
    <property type="component" value="Unassembled WGS sequence"/>
</dbReference>
<dbReference type="STRING" id="2656787.A0A370TFP2"/>
<dbReference type="InterPro" id="IPR029058">
    <property type="entry name" value="AB_hydrolase_fold"/>
</dbReference>
<dbReference type="InterPro" id="IPR013087">
    <property type="entry name" value="Znf_C2H2_type"/>
</dbReference>
<dbReference type="GeneID" id="43600936"/>
<keyword evidence="5" id="KW-1185">Reference proteome</keyword>
<protein>
    <recommendedName>
        <fullName evidence="3">C2H2-type domain-containing protein</fullName>
    </recommendedName>
</protein>
<comment type="caution">
    <text evidence="4">The sequence shown here is derived from an EMBL/GenBank/DDBJ whole genome shotgun (WGS) entry which is preliminary data.</text>
</comment>
<accession>A0A370TFP2</accession>
<dbReference type="OrthoDB" id="21416at2759"/>
<dbReference type="SUPFAM" id="SSF53474">
    <property type="entry name" value="alpha/beta-Hydrolases"/>
    <property type="match status" value="1"/>
</dbReference>
<keyword evidence="2" id="KW-0863">Zinc-finger</keyword>
<dbReference type="GO" id="GO:0008270">
    <property type="term" value="F:zinc ion binding"/>
    <property type="evidence" value="ECO:0007669"/>
    <property type="project" value="UniProtKB-KW"/>
</dbReference>
<gene>
    <name evidence="4" type="ORF">BP5553_08087</name>
</gene>
<dbReference type="PANTHER" id="PTHR10039">
    <property type="entry name" value="AMELOGENIN"/>
    <property type="match status" value="1"/>
</dbReference>
<sequence length="1428" mass="162628">MKQDSDKWSRTVFRVRGLPNDVKIAEDVASLLSSRLGDISDDRIRVYSLATTLNSWESPRSKMATVMFQTLPSLIQESHGEMEWFVPANQGQPHVDGLMLDTHFMGMTPMNDVESRHSFDCITISGLASHPFGSWQPKRGDKTFMWIHDTLPKHLPGVRSIIYGYDTKLGGSQSFQLIPDLAQALINQLQTYGWNSTSAKPVVFLAHSLGGLVLREAMVKLNRSPDEGYTALLSLFAGAVFFGVPNLGMEQSHFQTIVDDNPNEALVDDIARGSNYLRRLNDSSSNSSFQSRFKCFWAYETSQSPTILKNADGTIDRNGTPAILVSRESATCKFNEKNPSITFPINETHSDMVKFTRDSPDYHDVVYKLRDILSLSVTSGYSNRHDAPSILVDQSRLNTNGMSSKSNIKTELDIFKRTISLSEAEDADFKATTFTSLQNSLRVLQEEQERNESMMYMKRLEPFLVSMKAFIEVAEVAEVFVDVSDVNSYLWGPMKYILTLAKSFPEAFNSVLDAYQRIGEQLPDFTSFQQIFKSKLYMREVLVMLYKDILSFHKDTIRIFKQRHWKQLFEASWRVFAPGIKHIESNIGCHKRLIESGESYTTFEEVQNVRQAAVHEFEIRMRDQDILRQDRVHAWLSHFGCEAQQEHYRNTRSVCKNPGRWLLDHARFQEWYDREDCSEPLLWLSGIPGAGKTILASVIVDEVRRVPNSTFAFFYCKHDDERRSSFMAVARSILAQILSQNPQLLPYFHEKACIGAVLSSPEIADEMLHTALNSCEMAYLIIDGLDECKEAERNNISNRFLGIIEALPPANMDSIRCLFVSQDDGPARKTLGHLPTIKITTENKEDLKDYAAVWHQKLEAKFGPLRSNEFHIGNIISARAQGMFIFAEVLAKYLEGQLTREDLREELNPAKLPVQLDDVYERILDRVLESRSDKNKTVSRVLGWIVCAKRPLRWREIQGAVSIKVGCDMDQQQIDYERKLVESPKELFASLVELEYDGTVQLIHETAREYLVRAKYVIPHEVDYSLSILSLAYLAFPEVTEAKERRDDAISADLLNGIYAFYDYASACWAMHLQTGIPNPDAADKLDLLLETVEQFIQWHWSATPKSLPMSKKVQEKLSLMAASTFYEKICQAVEWSRKQLGSHCQSPSQDEALDLWQATDKIRSLLEGMRSPSLPETEKRKLEQFYGSNWFKCPRVSCYYYHEGFESASQKKDHLDRHDRPFLCVFDGCQVKLFGCATKDELKKHVLHWHGIDEFDGKEYPPPAKPQTPSTAKRPATFQCHLCEKKYTGRFNLNSHLRTHEGVKPFACGVCGESFTRKNDRDRHEKDHGDKKYVCFGDLKDGATWGCKSFYGRADKLADHLRTKTGLNCIRPLLLQKLKEGGEGADGANMLSEELGSNVDALLAAGKLLPSFGEFLELCGLDRSVIT</sequence>
<keyword evidence="1" id="KW-0677">Repeat</keyword>
<dbReference type="PANTHER" id="PTHR10039:SF14">
    <property type="entry name" value="NACHT DOMAIN-CONTAINING PROTEIN"/>
    <property type="match status" value="1"/>
</dbReference>
<evidence type="ECO:0000259" key="3">
    <source>
        <dbReference type="PROSITE" id="PS50157"/>
    </source>
</evidence>
<dbReference type="PROSITE" id="PS50157">
    <property type="entry name" value="ZINC_FINGER_C2H2_2"/>
    <property type="match status" value="2"/>
</dbReference>
<dbReference type="Pfam" id="PF00096">
    <property type="entry name" value="zf-C2H2"/>
    <property type="match status" value="1"/>
</dbReference>
<dbReference type="SMART" id="SM00355">
    <property type="entry name" value="ZnF_C2H2"/>
    <property type="match status" value="4"/>
</dbReference>
<keyword evidence="2" id="KW-0479">Metal-binding</keyword>
<reference evidence="4 5" key="1">
    <citation type="journal article" date="2018" name="IMA Fungus">
        <title>IMA Genome-F 9: Draft genome sequence of Annulohypoxylon stygium, Aspergillus mulundensis, Berkeleyomyces basicola (syn. Thielaviopsis basicola), Ceratocystis smalleyi, two Cercospora beticola strains, Coleophoma cylindrospora, Fusarium fracticaudum, Phialophora cf. hyalina, and Morchella septimelata.</title>
        <authorList>
            <person name="Wingfield B.D."/>
            <person name="Bills G.F."/>
            <person name="Dong Y."/>
            <person name="Huang W."/>
            <person name="Nel W.J."/>
            <person name="Swalarsk-Parry B.S."/>
            <person name="Vaghefi N."/>
            <person name="Wilken P.M."/>
            <person name="An Z."/>
            <person name="de Beer Z.W."/>
            <person name="De Vos L."/>
            <person name="Chen L."/>
            <person name="Duong T.A."/>
            <person name="Gao Y."/>
            <person name="Hammerbacher A."/>
            <person name="Kikkert J.R."/>
            <person name="Li Y."/>
            <person name="Li H."/>
            <person name="Li K."/>
            <person name="Li Q."/>
            <person name="Liu X."/>
            <person name="Ma X."/>
            <person name="Naidoo K."/>
            <person name="Pethybridge S.J."/>
            <person name="Sun J."/>
            <person name="Steenkamp E.T."/>
            <person name="van der Nest M.A."/>
            <person name="van Wyk S."/>
            <person name="Wingfield M.J."/>
            <person name="Xiong C."/>
            <person name="Yue Q."/>
            <person name="Zhang X."/>
        </authorList>
    </citation>
    <scope>NUCLEOTIDE SEQUENCE [LARGE SCALE GENOMIC DNA]</scope>
    <source>
        <strain evidence="4 5">BP 5553</strain>
    </source>
</reference>
<dbReference type="Pfam" id="PF24809">
    <property type="entry name" value="DUF7708"/>
    <property type="match status" value="1"/>
</dbReference>
<dbReference type="SUPFAM" id="SSF57667">
    <property type="entry name" value="beta-beta-alpha zinc fingers"/>
    <property type="match status" value="1"/>
</dbReference>
<dbReference type="RefSeq" id="XP_031867001.1">
    <property type="nucleotide sequence ID" value="XM_032016710.1"/>
</dbReference>
<dbReference type="SUPFAM" id="SSF52540">
    <property type="entry name" value="P-loop containing nucleoside triphosphate hydrolases"/>
    <property type="match status" value="1"/>
</dbReference>
<evidence type="ECO:0000313" key="4">
    <source>
        <dbReference type="EMBL" id="RDL33719.1"/>
    </source>
</evidence>
<dbReference type="InterPro" id="IPR027417">
    <property type="entry name" value="P-loop_NTPase"/>
</dbReference>
<dbReference type="InterPro" id="IPR036236">
    <property type="entry name" value="Znf_C2H2_sf"/>
</dbReference>
<dbReference type="Pfam" id="PF22939">
    <property type="entry name" value="WHD_GPIID"/>
    <property type="match status" value="1"/>
</dbReference>
<dbReference type="InterPro" id="IPR056884">
    <property type="entry name" value="NPHP3-like_N"/>
</dbReference>
<dbReference type="PROSITE" id="PS00028">
    <property type="entry name" value="ZINC_FINGER_C2H2_1"/>
    <property type="match status" value="2"/>
</dbReference>
<dbReference type="EMBL" id="NPIC01000008">
    <property type="protein sequence ID" value="RDL33719.1"/>
    <property type="molecule type" value="Genomic_DNA"/>
</dbReference>
<dbReference type="InterPro" id="IPR054471">
    <property type="entry name" value="GPIID_WHD"/>
</dbReference>
<organism evidence="4 5">
    <name type="scientific">Venustampulla echinocandica</name>
    <dbReference type="NCBI Taxonomy" id="2656787"/>
    <lineage>
        <taxon>Eukaryota</taxon>
        <taxon>Fungi</taxon>
        <taxon>Dikarya</taxon>
        <taxon>Ascomycota</taxon>
        <taxon>Pezizomycotina</taxon>
        <taxon>Leotiomycetes</taxon>
        <taxon>Helotiales</taxon>
        <taxon>Pleuroascaceae</taxon>
        <taxon>Venustampulla</taxon>
    </lineage>
</organism>
<feature type="domain" description="C2H2-type" evidence="3">
    <location>
        <begin position="1307"/>
        <end position="1334"/>
    </location>
</feature>